<evidence type="ECO:0000259" key="6">
    <source>
        <dbReference type="PROSITE" id="PS51158"/>
    </source>
</evidence>
<keyword evidence="1" id="KW-0723">Serine/threonine-protein kinase</keyword>
<dbReference type="InterPro" id="IPR011009">
    <property type="entry name" value="Kinase-like_dom_sf"/>
</dbReference>
<evidence type="ECO:0000313" key="7">
    <source>
        <dbReference type="EMBL" id="KAJ7698651.1"/>
    </source>
</evidence>
<keyword evidence="2" id="KW-0808">Transferase</keyword>
<evidence type="ECO:0000256" key="1">
    <source>
        <dbReference type="ARBA" id="ARBA00022527"/>
    </source>
</evidence>
<feature type="domain" description="Alpha-type protein kinase" evidence="6">
    <location>
        <begin position="1"/>
        <end position="110"/>
    </location>
</feature>
<evidence type="ECO:0000256" key="2">
    <source>
        <dbReference type="ARBA" id="ARBA00022679"/>
    </source>
</evidence>
<dbReference type="PROSITE" id="PS51158">
    <property type="entry name" value="ALPHA_KINASE"/>
    <property type="match status" value="1"/>
</dbReference>
<protein>
    <submittedName>
        <fullName evidence="7">Kinase-like domain-containing protein</fullName>
    </submittedName>
</protein>
<organism evidence="7 8">
    <name type="scientific">Mycena rosella</name>
    <name type="common">Pink bonnet</name>
    <name type="synonym">Agaricus rosellus</name>
    <dbReference type="NCBI Taxonomy" id="1033263"/>
    <lineage>
        <taxon>Eukaryota</taxon>
        <taxon>Fungi</taxon>
        <taxon>Dikarya</taxon>
        <taxon>Basidiomycota</taxon>
        <taxon>Agaricomycotina</taxon>
        <taxon>Agaricomycetes</taxon>
        <taxon>Agaricomycetidae</taxon>
        <taxon>Agaricales</taxon>
        <taxon>Marasmiineae</taxon>
        <taxon>Mycenaceae</taxon>
        <taxon>Mycena</taxon>
    </lineage>
</organism>
<dbReference type="GO" id="GO:0004674">
    <property type="term" value="F:protein serine/threonine kinase activity"/>
    <property type="evidence" value="ECO:0007669"/>
    <property type="project" value="UniProtKB-KW"/>
</dbReference>
<comment type="caution">
    <text evidence="7">The sequence shown here is derived from an EMBL/GenBank/DDBJ whole genome shotgun (WGS) entry which is preliminary data.</text>
</comment>
<keyword evidence="5" id="KW-0067">ATP-binding</keyword>
<dbReference type="InterPro" id="IPR051852">
    <property type="entry name" value="Alpha-type_PK"/>
</dbReference>
<dbReference type="PANTHER" id="PTHR45992">
    <property type="entry name" value="EUKARYOTIC ELONGATION FACTOR 2 KINASE-RELATED"/>
    <property type="match status" value="1"/>
</dbReference>
<gene>
    <name evidence="7" type="ORF">B0H17DRAFT_895553</name>
</gene>
<keyword evidence="3" id="KW-0547">Nucleotide-binding</keyword>
<sequence length="114" mass="12365">YLVEPLRTSSVVTKFTGTFGLTQEHDKVSATILAFSHFVLQQTACRIAMADLQGSYHTMKRTRQLVLFDPITHTMDGKSGTGDHGPTGIRSTIESHTCTALCKALGLPSVDVLT</sequence>
<evidence type="ECO:0000256" key="3">
    <source>
        <dbReference type="ARBA" id="ARBA00022741"/>
    </source>
</evidence>
<dbReference type="Proteomes" id="UP001221757">
    <property type="component" value="Unassembled WGS sequence"/>
</dbReference>
<feature type="non-terminal residue" evidence="7">
    <location>
        <position position="1"/>
    </location>
</feature>
<dbReference type="InterPro" id="IPR004166">
    <property type="entry name" value="a-kinase_dom"/>
</dbReference>
<name>A0AAD7DSE9_MYCRO</name>
<accession>A0AAD7DSE9</accession>
<dbReference type="AlphaFoldDB" id="A0AAD7DSE9"/>
<proteinExistence type="predicted"/>
<dbReference type="Gene3D" id="3.20.200.10">
    <property type="entry name" value="MHCK/EF2 kinase"/>
    <property type="match status" value="1"/>
</dbReference>
<dbReference type="GO" id="GO:0005524">
    <property type="term" value="F:ATP binding"/>
    <property type="evidence" value="ECO:0007669"/>
    <property type="project" value="UniProtKB-KW"/>
</dbReference>
<dbReference type="Pfam" id="PF02816">
    <property type="entry name" value="Alpha_kinase"/>
    <property type="match status" value="1"/>
</dbReference>
<feature type="non-terminal residue" evidence="7">
    <location>
        <position position="114"/>
    </location>
</feature>
<dbReference type="CDD" id="cd04515">
    <property type="entry name" value="Alpha_kinase"/>
    <property type="match status" value="1"/>
</dbReference>
<reference evidence="7" key="1">
    <citation type="submission" date="2023-03" db="EMBL/GenBank/DDBJ databases">
        <title>Massive genome expansion in bonnet fungi (Mycena s.s.) driven by repeated elements and novel gene families across ecological guilds.</title>
        <authorList>
            <consortium name="Lawrence Berkeley National Laboratory"/>
            <person name="Harder C.B."/>
            <person name="Miyauchi S."/>
            <person name="Viragh M."/>
            <person name="Kuo A."/>
            <person name="Thoen E."/>
            <person name="Andreopoulos B."/>
            <person name="Lu D."/>
            <person name="Skrede I."/>
            <person name="Drula E."/>
            <person name="Henrissat B."/>
            <person name="Morin E."/>
            <person name="Kohler A."/>
            <person name="Barry K."/>
            <person name="LaButti K."/>
            <person name="Morin E."/>
            <person name="Salamov A."/>
            <person name="Lipzen A."/>
            <person name="Mereny Z."/>
            <person name="Hegedus B."/>
            <person name="Baldrian P."/>
            <person name="Stursova M."/>
            <person name="Weitz H."/>
            <person name="Taylor A."/>
            <person name="Grigoriev I.V."/>
            <person name="Nagy L.G."/>
            <person name="Martin F."/>
            <person name="Kauserud H."/>
        </authorList>
    </citation>
    <scope>NUCLEOTIDE SEQUENCE</scope>
    <source>
        <strain evidence="7">CBHHK067</strain>
    </source>
</reference>
<dbReference type="EMBL" id="JARKIE010000025">
    <property type="protein sequence ID" value="KAJ7698651.1"/>
    <property type="molecule type" value="Genomic_DNA"/>
</dbReference>
<evidence type="ECO:0000313" key="8">
    <source>
        <dbReference type="Proteomes" id="UP001221757"/>
    </source>
</evidence>
<keyword evidence="4 7" id="KW-0418">Kinase</keyword>
<evidence type="ECO:0000256" key="5">
    <source>
        <dbReference type="ARBA" id="ARBA00022840"/>
    </source>
</evidence>
<evidence type="ECO:0000256" key="4">
    <source>
        <dbReference type="ARBA" id="ARBA00022777"/>
    </source>
</evidence>
<keyword evidence="8" id="KW-1185">Reference proteome</keyword>
<dbReference type="SUPFAM" id="SSF56112">
    <property type="entry name" value="Protein kinase-like (PK-like)"/>
    <property type="match status" value="1"/>
</dbReference>